<evidence type="ECO:0000313" key="3">
    <source>
        <dbReference type="EMBL" id="ANE47261.1"/>
    </source>
</evidence>
<protein>
    <recommendedName>
        <fullName evidence="2">DUF58 domain-containing protein</fullName>
    </recommendedName>
</protein>
<dbReference type="PANTHER" id="PTHR34351:SF2">
    <property type="entry name" value="DUF58 DOMAIN-CONTAINING PROTEIN"/>
    <property type="match status" value="1"/>
</dbReference>
<organism evidence="3 4">
    <name type="scientific">Paenibacillus swuensis</name>
    <dbReference type="NCBI Taxonomy" id="1178515"/>
    <lineage>
        <taxon>Bacteria</taxon>
        <taxon>Bacillati</taxon>
        <taxon>Bacillota</taxon>
        <taxon>Bacilli</taxon>
        <taxon>Bacillales</taxon>
        <taxon>Paenibacillaceae</taxon>
        <taxon>Paenibacillus</taxon>
    </lineage>
</organism>
<keyword evidence="4" id="KW-1185">Reference proteome</keyword>
<evidence type="ECO:0000259" key="2">
    <source>
        <dbReference type="Pfam" id="PF01882"/>
    </source>
</evidence>
<feature type="transmembrane region" description="Helical" evidence="1">
    <location>
        <begin position="7"/>
        <end position="25"/>
    </location>
</feature>
<keyword evidence="1" id="KW-0812">Transmembrane</keyword>
<proteinExistence type="predicted"/>
<keyword evidence="1" id="KW-1133">Transmembrane helix</keyword>
<dbReference type="EMBL" id="CP011388">
    <property type="protein sequence ID" value="ANE47261.1"/>
    <property type="molecule type" value="Genomic_DNA"/>
</dbReference>
<dbReference type="STRING" id="1178515.SY83_14395"/>
<keyword evidence="1" id="KW-0472">Membrane</keyword>
<dbReference type="PATRIC" id="fig|1178515.4.peg.2890"/>
<evidence type="ECO:0000256" key="1">
    <source>
        <dbReference type="SAM" id="Phobius"/>
    </source>
</evidence>
<dbReference type="AlphaFoldDB" id="A0A172TJN4"/>
<name>A0A172TJN4_9BACL</name>
<dbReference type="OrthoDB" id="140416at2"/>
<sequence>MSARYSAKFWAAGICLLSSLLFVLLQGGKVSSMLFIVLCVLMAYIALGRFSGIQSVQGKRTVTGAGHEPVAAGTQVEIKLQVHVPGYWPIPYVLLKDKLLRQNGDEWIFENAAAMDWKRNGEIAYRTPPLLRGRYSYMNTECVVKDVFGLFSHEGLLPSEQQFSVLPQTVHIKEWRSLDRAVRGHLQHSAATRAVRETTQINGVREYIYGDKLSRIHWNATAKTGTWKSKEFEREARPRTVLVLDRSHSSYTGTDTFELAVSVAASIVDYSAQKDLSVGLISAGKSATIVEPKQSKGIHRSLNDHLIGVEADGVQLLSTVLKERLTQEFRGSFVVIISPVQSQHMLDTLSWLEQRQMIPCHIHVGEEMFSKEAWHNMLRRSGFSSYSIRTLGDLPGALGGGGI</sequence>
<dbReference type="InterPro" id="IPR002881">
    <property type="entry name" value="DUF58"/>
</dbReference>
<evidence type="ECO:0000313" key="4">
    <source>
        <dbReference type="Proteomes" id="UP000076927"/>
    </source>
</evidence>
<accession>A0A172TJN4</accession>
<gene>
    <name evidence="3" type="ORF">SY83_14395</name>
</gene>
<feature type="transmembrane region" description="Helical" evidence="1">
    <location>
        <begin position="31"/>
        <end position="50"/>
    </location>
</feature>
<reference evidence="3 4" key="1">
    <citation type="submission" date="2015-01" db="EMBL/GenBank/DDBJ databases">
        <title>Paenibacillus swuensis/DY6/whole genome sequencing.</title>
        <authorList>
            <person name="Kim M.K."/>
            <person name="Srinivasan S."/>
            <person name="Lee J.-J."/>
        </authorList>
    </citation>
    <scope>NUCLEOTIDE SEQUENCE [LARGE SCALE GENOMIC DNA]</scope>
    <source>
        <strain evidence="3 4">DY6</strain>
    </source>
</reference>
<dbReference type="KEGG" id="pswu:SY83_14395"/>
<dbReference type="PANTHER" id="PTHR34351">
    <property type="entry name" value="SLR1927 PROTEIN-RELATED"/>
    <property type="match status" value="1"/>
</dbReference>
<dbReference type="Proteomes" id="UP000076927">
    <property type="component" value="Chromosome"/>
</dbReference>
<feature type="domain" description="DUF58" evidence="2">
    <location>
        <begin position="204"/>
        <end position="357"/>
    </location>
</feature>
<dbReference type="RefSeq" id="WP_068607629.1">
    <property type="nucleotide sequence ID" value="NZ_CP011388.1"/>
</dbReference>
<dbReference type="Pfam" id="PF01882">
    <property type="entry name" value="DUF58"/>
    <property type="match status" value="1"/>
</dbReference>